<dbReference type="AlphaFoldDB" id="A0A0A9WBY8"/>
<dbReference type="PRINTS" id="PR00449">
    <property type="entry name" value="RASTRNSFRMNG"/>
</dbReference>
<dbReference type="PROSITE" id="PS51421">
    <property type="entry name" value="RAS"/>
    <property type="match status" value="1"/>
</dbReference>
<gene>
    <name evidence="3" type="primary">RAB5B</name>
    <name evidence="3" type="ORF">CM83_18940</name>
</gene>
<dbReference type="InterPro" id="IPR027417">
    <property type="entry name" value="P-loop_NTPase"/>
</dbReference>
<dbReference type="SMART" id="SM00175">
    <property type="entry name" value="RAB"/>
    <property type="match status" value="1"/>
</dbReference>
<dbReference type="GO" id="GO:0005525">
    <property type="term" value="F:GTP binding"/>
    <property type="evidence" value="ECO:0007669"/>
    <property type="project" value="InterPro"/>
</dbReference>
<dbReference type="PROSITE" id="PS51419">
    <property type="entry name" value="RAB"/>
    <property type="match status" value="1"/>
</dbReference>
<dbReference type="SMART" id="SM00173">
    <property type="entry name" value="RAS"/>
    <property type="match status" value="1"/>
</dbReference>
<evidence type="ECO:0000256" key="1">
    <source>
        <dbReference type="ARBA" id="ARBA00006270"/>
    </source>
</evidence>
<organism evidence="3">
    <name type="scientific">Lygus hesperus</name>
    <name type="common">Western plant bug</name>
    <dbReference type="NCBI Taxonomy" id="30085"/>
    <lineage>
        <taxon>Eukaryota</taxon>
        <taxon>Metazoa</taxon>
        <taxon>Ecdysozoa</taxon>
        <taxon>Arthropoda</taxon>
        <taxon>Hexapoda</taxon>
        <taxon>Insecta</taxon>
        <taxon>Pterygota</taxon>
        <taxon>Neoptera</taxon>
        <taxon>Paraneoptera</taxon>
        <taxon>Hemiptera</taxon>
        <taxon>Heteroptera</taxon>
        <taxon>Panheteroptera</taxon>
        <taxon>Cimicomorpha</taxon>
        <taxon>Miridae</taxon>
        <taxon>Mirini</taxon>
        <taxon>Lygus</taxon>
    </lineage>
</organism>
<proteinExistence type="inferred from homology"/>
<evidence type="ECO:0000313" key="3">
    <source>
        <dbReference type="EMBL" id="JAG02380.1"/>
    </source>
</evidence>
<reference evidence="3" key="1">
    <citation type="journal article" date="2014" name="PLoS ONE">
        <title>Transcriptome-Based Identification of ABC Transporters in the Western Tarnished Plant Bug Lygus hesperus.</title>
        <authorList>
            <person name="Hull J.J."/>
            <person name="Chaney K."/>
            <person name="Geib S.M."/>
            <person name="Fabrick J.A."/>
            <person name="Brent C.S."/>
            <person name="Walsh D."/>
            <person name="Lavine L.C."/>
        </authorList>
    </citation>
    <scope>NUCLEOTIDE SEQUENCE</scope>
</reference>
<dbReference type="GO" id="GO:0003924">
    <property type="term" value="F:GTPase activity"/>
    <property type="evidence" value="ECO:0007669"/>
    <property type="project" value="InterPro"/>
</dbReference>
<dbReference type="Pfam" id="PF00071">
    <property type="entry name" value="Ras"/>
    <property type="match status" value="1"/>
</dbReference>
<sequence>NQVRLYIRDMSQTYSFKLVLLGAAAVGKSSTVERFLKNDFLEYQQPTIGAAFLTQSIELPDCIIRFEIWDTAGQERYRGLAPMYYRGAAAALIMYDIADRQSYENAKTWIIELQHQGSSNVIVAFVGNKVCFFVPVRACVAAIHTHTHRSIWRSSVRFLQLRRKSMRRKITVYSLNPQQKLVKMCRKFSP</sequence>
<feature type="non-terminal residue" evidence="3">
    <location>
        <position position="1"/>
    </location>
</feature>
<keyword evidence="2" id="KW-0547">Nucleotide-binding</keyword>
<dbReference type="EMBL" id="GBHO01041224">
    <property type="protein sequence ID" value="JAG02380.1"/>
    <property type="molecule type" value="Transcribed_RNA"/>
</dbReference>
<dbReference type="NCBIfam" id="TIGR00231">
    <property type="entry name" value="small_GTP"/>
    <property type="match status" value="1"/>
</dbReference>
<dbReference type="SUPFAM" id="SSF52540">
    <property type="entry name" value="P-loop containing nucleoside triphosphate hydrolases"/>
    <property type="match status" value="1"/>
</dbReference>
<dbReference type="Gene3D" id="3.40.50.300">
    <property type="entry name" value="P-loop containing nucleotide triphosphate hydrolases"/>
    <property type="match status" value="1"/>
</dbReference>
<protein>
    <submittedName>
        <fullName evidence="3">Ras-related protein Rab-5B</fullName>
    </submittedName>
</protein>
<comment type="similarity">
    <text evidence="1">Belongs to the small GTPase superfamily. Rab family.</text>
</comment>
<reference evidence="3" key="2">
    <citation type="submission" date="2014-07" db="EMBL/GenBank/DDBJ databases">
        <authorList>
            <person name="Hull J."/>
        </authorList>
    </citation>
    <scope>NUCLEOTIDE SEQUENCE</scope>
</reference>
<accession>A0A0A9WBY8</accession>
<dbReference type="PANTHER" id="PTHR47978">
    <property type="match status" value="1"/>
</dbReference>
<name>A0A0A9WBY8_LYGHE</name>
<dbReference type="InterPro" id="IPR005225">
    <property type="entry name" value="Small_GTP-bd"/>
</dbReference>
<evidence type="ECO:0000256" key="2">
    <source>
        <dbReference type="ARBA" id="ARBA00022741"/>
    </source>
</evidence>
<dbReference type="InterPro" id="IPR001806">
    <property type="entry name" value="Small_GTPase"/>
</dbReference>
<dbReference type="FunFam" id="3.40.50.300:FF:001447">
    <property type="entry name" value="Ras-related protein Rab-1B"/>
    <property type="match status" value="1"/>
</dbReference>
<dbReference type="SMART" id="SM00174">
    <property type="entry name" value="RHO"/>
    <property type="match status" value="1"/>
</dbReference>